<evidence type="ECO:0000313" key="3">
    <source>
        <dbReference type="Proteomes" id="UP000032552"/>
    </source>
</evidence>
<name>A0A0C9QF37_LACPA</name>
<feature type="transmembrane region" description="Helical" evidence="1">
    <location>
        <begin position="35"/>
        <end position="56"/>
    </location>
</feature>
<gene>
    <name evidence="2" type="ORF">LC0644_1807</name>
</gene>
<reference evidence="3" key="1">
    <citation type="submission" date="2014-05" db="EMBL/GenBank/DDBJ databases">
        <title>Whole genome sequencing of Lactobacillus casei NRIC0644.</title>
        <authorList>
            <person name="Atarashi H."/>
            <person name="Yoshida Y."/>
            <person name="Fujimura S."/>
            <person name="Tanaka N."/>
            <person name="Shiwa Y."/>
            <person name="Yoshikawa H."/>
            <person name="Okada S."/>
            <person name="Nakagawa J."/>
        </authorList>
    </citation>
    <scope>NUCLEOTIDE SEQUENCE [LARGE SCALE GENOMIC DNA]</scope>
    <source>
        <strain evidence="3">NRIC0644</strain>
    </source>
</reference>
<evidence type="ECO:0000256" key="1">
    <source>
        <dbReference type="SAM" id="Phobius"/>
    </source>
</evidence>
<dbReference type="AlphaFoldDB" id="A0A0C9QF37"/>
<dbReference type="RefSeq" id="WP_003562904.1">
    <property type="nucleotide sequence ID" value="NZ_BAYM01000101.1"/>
</dbReference>
<feature type="transmembrane region" description="Helical" evidence="1">
    <location>
        <begin position="6"/>
        <end position="26"/>
    </location>
</feature>
<sequence>MTKTAWYRIVLVLIAVGLIGVLDLVMTQNQIANPFLVGGLGLTLGIVLALLVASIWQPRNSRKP</sequence>
<proteinExistence type="predicted"/>
<dbReference type="EMBL" id="BAYM01000101">
    <property type="protein sequence ID" value="GAN37218.1"/>
    <property type="molecule type" value="Genomic_DNA"/>
</dbReference>
<organism evidence="2 3">
    <name type="scientific">Lacticaseibacillus paracasei NRIC 0644</name>
    <dbReference type="NCBI Taxonomy" id="1435038"/>
    <lineage>
        <taxon>Bacteria</taxon>
        <taxon>Bacillati</taxon>
        <taxon>Bacillota</taxon>
        <taxon>Bacilli</taxon>
        <taxon>Lactobacillales</taxon>
        <taxon>Lactobacillaceae</taxon>
        <taxon>Lacticaseibacillus</taxon>
    </lineage>
</organism>
<accession>A0A0C9QF37</accession>
<evidence type="ECO:0000313" key="2">
    <source>
        <dbReference type="EMBL" id="GAN37218.1"/>
    </source>
</evidence>
<dbReference type="Proteomes" id="UP000032552">
    <property type="component" value="Unassembled WGS sequence"/>
</dbReference>
<keyword evidence="1" id="KW-1133">Transmembrane helix</keyword>
<comment type="caution">
    <text evidence="2">The sequence shown here is derived from an EMBL/GenBank/DDBJ whole genome shotgun (WGS) entry which is preliminary data.</text>
</comment>
<keyword evidence="1" id="KW-0812">Transmembrane</keyword>
<protein>
    <submittedName>
        <fullName evidence="2">Uncharacterized protein</fullName>
    </submittedName>
</protein>
<dbReference type="GeneID" id="57088947"/>
<keyword evidence="1" id="KW-0472">Membrane</keyword>